<evidence type="ECO:0000313" key="3">
    <source>
        <dbReference type="Proteomes" id="UP000037510"/>
    </source>
</evidence>
<protein>
    <submittedName>
        <fullName evidence="2">Uncharacterized protein</fullName>
    </submittedName>
</protein>
<keyword evidence="3" id="KW-1185">Reference proteome</keyword>
<feature type="compositionally biased region" description="Polar residues" evidence="1">
    <location>
        <begin position="146"/>
        <end position="166"/>
    </location>
</feature>
<feature type="compositionally biased region" description="Basic and acidic residues" evidence="1">
    <location>
        <begin position="168"/>
        <end position="178"/>
    </location>
</feature>
<organism evidence="2 3">
    <name type="scientific">Operophtera brumata</name>
    <name type="common">Winter moth</name>
    <name type="synonym">Phalaena brumata</name>
    <dbReference type="NCBI Taxonomy" id="104452"/>
    <lineage>
        <taxon>Eukaryota</taxon>
        <taxon>Metazoa</taxon>
        <taxon>Ecdysozoa</taxon>
        <taxon>Arthropoda</taxon>
        <taxon>Hexapoda</taxon>
        <taxon>Insecta</taxon>
        <taxon>Pterygota</taxon>
        <taxon>Neoptera</taxon>
        <taxon>Endopterygota</taxon>
        <taxon>Lepidoptera</taxon>
        <taxon>Glossata</taxon>
        <taxon>Ditrysia</taxon>
        <taxon>Geometroidea</taxon>
        <taxon>Geometridae</taxon>
        <taxon>Larentiinae</taxon>
        <taxon>Operophtera</taxon>
    </lineage>
</organism>
<feature type="compositionally biased region" description="Low complexity" evidence="1">
    <location>
        <begin position="98"/>
        <end position="107"/>
    </location>
</feature>
<comment type="caution">
    <text evidence="2">The sequence shown here is derived from an EMBL/GenBank/DDBJ whole genome shotgun (WGS) entry which is preliminary data.</text>
</comment>
<feature type="compositionally biased region" description="Polar residues" evidence="1">
    <location>
        <begin position="113"/>
        <end position="127"/>
    </location>
</feature>
<proteinExistence type="predicted"/>
<accession>A0A0L7KW96</accession>
<dbReference type="Proteomes" id="UP000037510">
    <property type="component" value="Unassembled WGS sequence"/>
</dbReference>
<reference evidence="2 3" key="1">
    <citation type="journal article" date="2015" name="Genome Biol. Evol.">
        <title>The genome of winter moth (Operophtera brumata) provides a genomic perspective on sexual dimorphism and phenology.</title>
        <authorList>
            <person name="Derks M.F."/>
            <person name="Smit S."/>
            <person name="Salis L."/>
            <person name="Schijlen E."/>
            <person name="Bossers A."/>
            <person name="Mateman C."/>
            <person name="Pijl A.S."/>
            <person name="de Ridder D."/>
            <person name="Groenen M.A."/>
            <person name="Visser M.E."/>
            <person name="Megens H.J."/>
        </authorList>
    </citation>
    <scope>NUCLEOTIDE SEQUENCE [LARGE SCALE GENOMIC DNA]</scope>
    <source>
        <strain evidence="2">WM2013NL</strain>
        <tissue evidence="2">Head and thorax</tissue>
    </source>
</reference>
<feature type="region of interest" description="Disordered" evidence="1">
    <location>
        <begin position="96"/>
        <end position="199"/>
    </location>
</feature>
<evidence type="ECO:0000256" key="1">
    <source>
        <dbReference type="SAM" id="MobiDB-lite"/>
    </source>
</evidence>
<dbReference type="AlphaFoldDB" id="A0A0L7KW96"/>
<sequence>MAQKALEIAVRDLQKVIGELVNKIGILESKIDDQCVLIKNQEQVMSSLRTIVEGRPDPIPVNLTPLPPIADAQAPPALQRPVRQARLNADAKLVSSRAAAANNKPAAELQRASIKSTPTAPETSRTGTKPAVPQNIEGNKEGSKPSRANETTTSPSDPGQVDTATIHSGDKQIKDQDQWHVVSRGRRKNPQRPITVGTGRENNDLQAAERVKYIQAWSFRPDTTTEKVLDFLKALKQSEYTVEKRHIKSDTYASFLIGMPESVYDEVTTPTAWPPRVCFVPWFPARPRREWGSERADSGA</sequence>
<name>A0A0L7KW96_OPEBR</name>
<gene>
    <name evidence="2" type="ORF">OBRU01_16642</name>
</gene>
<evidence type="ECO:0000313" key="2">
    <source>
        <dbReference type="EMBL" id="KOB67314.1"/>
    </source>
</evidence>
<dbReference type="EMBL" id="JTDY01005151">
    <property type="protein sequence ID" value="KOB67314.1"/>
    <property type="molecule type" value="Genomic_DNA"/>
</dbReference>